<evidence type="ECO:0000259" key="3">
    <source>
        <dbReference type="Pfam" id="PF19305"/>
    </source>
</evidence>
<dbReference type="Gene3D" id="1.10.4100.10">
    <property type="entry name" value="2-methylcitrate dehydratase PrpD"/>
    <property type="match status" value="1"/>
</dbReference>
<name>A0A8J2VF60_9RHOB</name>
<protein>
    <submittedName>
        <fullName evidence="4">MmgE/PrpD family protein</fullName>
    </submittedName>
</protein>
<dbReference type="InterPro" id="IPR005656">
    <property type="entry name" value="MmgE_PrpD"/>
</dbReference>
<dbReference type="InterPro" id="IPR042183">
    <property type="entry name" value="MmgE/PrpD_sf_1"/>
</dbReference>
<dbReference type="InterPro" id="IPR036148">
    <property type="entry name" value="MmgE/PrpD_sf"/>
</dbReference>
<dbReference type="Pfam" id="PF19305">
    <property type="entry name" value="MmgE_PrpD_C"/>
    <property type="match status" value="1"/>
</dbReference>
<dbReference type="InterPro" id="IPR045336">
    <property type="entry name" value="MmgE_PrpD_N"/>
</dbReference>
<dbReference type="GO" id="GO:0016829">
    <property type="term" value="F:lyase activity"/>
    <property type="evidence" value="ECO:0007669"/>
    <property type="project" value="InterPro"/>
</dbReference>
<dbReference type="RefSeq" id="WP_188407789.1">
    <property type="nucleotide sequence ID" value="NZ_BMCP01000001.1"/>
</dbReference>
<dbReference type="EMBL" id="BMCP01000001">
    <property type="protein sequence ID" value="GGE28174.1"/>
    <property type="molecule type" value="Genomic_DNA"/>
</dbReference>
<feature type="domain" description="MmgE/PrpD C-terminal" evidence="3">
    <location>
        <begin position="263"/>
        <end position="433"/>
    </location>
</feature>
<dbReference type="InterPro" id="IPR045337">
    <property type="entry name" value="MmgE_PrpD_C"/>
</dbReference>
<sequence>MDDALNSIVEFILSTSENSIPADVLEKSRDLIIDTLGCAIGGRVSRACAASRSYPALPTPEGSGAVIGEAGDYPVEIAAFWNSAASRYLDFNDLYPPIGHPSDMIGALVAASKPTRASGRRILAANAIAYEVFARLSETVLARRSMSLDYGYGICIGASAGLCHLYGLDRAATEAAIAMAATSGIQLRANRAGQLSDYKSVQTAVSAKDAVFFTLLARAGLTGPSAPFSGRHGIMELLDGKAAPLDIDSFDSWKIFGACLKYWPTTYNTQASVWAALKLRDIVSWEEIDKVTLFTSRFLHHESASEPAKWDPKTRETADHSLPYIFSRAMQHGTMNVGSYEPEAIADPQVRVLMNRLKVIVDEEIDAQWPARIGLRLEAVTKDGAVHRVESFDPLGHERNPMSAEDISRKFTTLVAPYLGADLACKALEIAWRMDELKSFNDVLKALVPQAA</sequence>
<organism evidence="4 5">
    <name type="scientific">Agaricicola taiwanensis</name>
    <dbReference type="NCBI Taxonomy" id="591372"/>
    <lineage>
        <taxon>Bacteria</taxon>
        <taxon>Pseudomonadati</taxon>
        <taxon>Pseudomonadota</taxon>
        <taxon>Alphaproteobacteria</taxon>
        <taxon>Rhodobacterales</taxon>
        <taxon>Paracoccaceae</taxon>
        <taxon>Agaricicola</taxon>
    </lineage>
</organism>
<proteinExistence type="inferred from homology"/>
<feature type="domain" description="MmgE/PrpD N-terminal" evidence="2">
    <location>
        <begin position="7"/>
        <end position="241"/>
    </location>
</feature>
<dbReference type="InterPro" id="IPR042188">
    <property type="entry name" value="MmgE/PrpD_sf_2"/>
</dbReference>
<dbReference type="SUPFAM" id="SSF103378">
    <property type="entry name" value="2-methylcitrate dehydratase PrpD"/>
    <property type="match status" value="1"/>
</dbReference>
<evidence type="ECO:0000313" key="4">
    <source>
        <dbReference type="EMBL" id="GGE28174.1"/>
    </source>
</evidence>
<comment type="caution">
    <text evidence="4">The sequence shown here is derived from an EMBL/GenBank/DDBJ whole genome shotgun (WGS) entry which is preliminary data.</text>
</comment>
<evidence type="ECO:0000256" key="1">
    <source>
        <dbReference type="ARBA" id="ARBA00006174"/>
    </source>
</evidence>
<dbReference type="PANTHER" id="PTHR16943">
    <property type="entry name" value="2-METHYLCITRATE DEHYDRATASE-RELATED"/>
    <property type="match status" value="1"/>
</dbReference>
<evidence type="ECO:0000259" key="2">
    <source>
        <dbReference type="Pfam" id="PF03972"/>
    </source>
</evidence>
<gene>
    <name evidence="4" type="ORF">GCM10007276_01710</name>
</gene>
<keyword evidence="5" id="KW-1185">Reference proteome</keyword>
<dbReference type="Gene3D" id="3.30.1330.120">
    <property type="entry name" value="2-methylcitrate dehydratase PrpD"/>
    <property type="match status" value="1"/>
</dbReference>
<reference evidence="4" key="1">
    <citation type="journal article" date="2014" name="Int. J. Syst. Evol. Microbiol.">
        <title>Complete genome sequence of Corynebacterium casei LMG S-19264T (=DSM 44701T), isolated from a smear-ripened cheese.</title>
        <authorList>
            <consortium name="US DOE Joint Genome Institute (JGI-PGF)"/>
            <person name="Walter F."/>
            <person name="Albersmeier A."/>
            <person name="Kalinowski J."/>
            <person name="Ruckert C."/>
        </authorList>
    </citation>
    <scope>NUCLEOTIDE SEQUENCE</scope>
    <source>
        <strain evidence="4">CCM 7684</strain>
    </source>
</reference>
<comment type="similarity">
    <text evidence="1">Belongs to the PrpD family.</text>
</comment>
<dbReference type="PANTHER" id="PTHR16943:SF8">
    <property type="entry name" value="2-METHYLCITRATE DEHYDRATASE"/>
    <property type="match status" value="1"/>
</dbReference>
<dbReference type="Proteomes" id="UP000602745">
    <property type="component" value="Unassembled WGS sequence"/>
</dbReference>
<dbReference type="Pfam" id="PF03972">
    <property type="entry name" value="MmgE_PrpD_N"/>
    <property type="match status" value="1"/>
</dbReference>
<dbReference type="AlphaFoldDB" id="A0A8J2VF60"/>
<evidence type="ECO:0000313" key="5">
    <source>
        <dbReference type="Proteomes" id="UP000602745"/>
    </source>
</evidence>
<reference evidence="4" key="2">
    <citation type="submission" date="2020-09" db="EMBL/GenBank/DDBJ databases">
        <authorList>
            <person name="Sun Q."/>
            <person name="Sedlacek I."/>
        </authorList>
    </citation>
    <scope>NUCLEOTIDE SEQUENCE</scope>
    <source>
        <strain evidence="4">CCM 7684</strain>
    </source>
</reference>
<accession>A0A8J2VF60</accession>